<dbReference type="SUPFAM" id="SSF117916">
    <property type="entry name" value="Fe-S cluster assembly (FSCA) domain-like"/>
    <property type="match status" value="1"/>
</dbReference>
<organism evidence="2 3">
    <name type="scientific">Alkalilimnicola ehrlichii</name>
    <dbReference type="NCBI Taxonomy" id="351052"/>
    <lineage>
        <taxon>Bacteria</taxon>
        <taxon>Pseudomonadati</taxon>
        <taxon>Pseudomonadota</taxon>
        <taxon>Gammaproteobacteria</taxon>
        <taxon>Chromatiales</taxon>
        <taxon>Ectothiorhodospiraceae</taxon>
        <taxon>Alkalilimnicola</taxon>
    </lineage>
</organism>
<sequence length="112" mass="12348">MSDEATIVRGGNEELREQVTAALKSVYDPEIPVDVFELGLIYDCEIDEEGHVDIQMTLTAPTCPVAGTMPGMIKSAVEQVPDVQSAEVELVWEPPWSMEKMSEAAKFQLGFM</sequence>
<dbReference type="PANTHER" id="PTHR42831:SF1">
    <property type="entry name" value="FE-S PROTEIN MATURATION AUXILIARY FACTOR YITW"/>
    <property type="match status" value="1"/>
</dbReference>
<dbReference type="InterPro" id="IPR052339">
    <property type="entry name" value="Fe-S_Maturation_MIP18"/>
</dbReference>
<proteinExistence type="predicted"/>
<protein>
    <submittedName>
        <fullName evidence="2">SUF system Fe-S cluster assembly protein</fullName>
    </submittedName>
</protein>
<dbReference type="PANTHER" id="PTHR42831">
    <property type="entry name" value="FE-S PROTEIN MATURATION AUXILIARY FACTOR YITW"/>
    <property type="match status" value="1"/>
</dbReference>
<accession>A0A3E0X0Q4</accession>
<dbReference type="Proteomes" id="UP000256763">
    <property type="component" value="Unassembled WGS sequence"/>
</dbReference>
<dbReference type="NCBIfam" id="TIGR02945">
    <property type="entry name" value="SUF_assoc"/>
    <property type="match status" value="1"/>
</dbReference>
<dbReference type="InterPro" id="IPR002744">
    <property type="entry name" value="MIP18-like"/>
</dbReference>
<evidence type="ECO:0000313" key="2">
    <source>
        <dbReference type="EMBL" id="RFA39014.1"/>
    </source>
</evidence>
<comment type="caution">
    <text evidence="2">The sequence shown here is derived from an EMBL/GenBank/DDBJ whole genome shotgun (WGS) entry which is preliminary data.</text>
</comment>
<dbReference type="EMBL" id="NFZW01000002">
    <property type="protein sequence ID" value="RFA39014.1"/>
    <property type="molecule type" value="Genomic_DNA"/>
</dbReference>
<evidence type="ECO:0000313" key="3">
    <source>
        <dbReference type="Proteomes" id="UP000256763"/>
    </source>
</evidence>
<dbReference type="InterPro" id="IPR034904">
    <property type="entry name" value="FSCA_dom_sf"/>
</dbReference>
<reference evidence="3" key="1">
    <citation type="submission" date="2017-05" db="EMBL/GenBank/DDBJ databases">
        <authorList>
            <person name="Sharma S."/>
            <person name="Sidhu C."/>
            <person name="Pinnaka A.K."/>
        </authorList>
    </citation>
    <scope>NUCLEOTIDE SEQUENCE [LARGE SCALE GENOMIC DNA]</scope>
    <source>
        <strain evidence="3">AK93</strain>
    </source>
</reference>
<feature type="domain" description="MIP18 family-like" evidence="1">
    <location>
        <begin position="16"/>
        <end position="89"/>
    </location>
</feature>
<dbReference type="Pfam" id="PF01883">
    <property type="entry name" value="FeS_assembly_P"/>
    <property type="match status" value="1"/>
</dbReference>
<dbReference type="RefSeq" id="WP_116301025.1">
    <property type="nucleotide sequence ID" value="NZ_NFZV01000002.1"/>
</dbReference>
<dbReference type="AlphaFoldDB" id="A0A3E0X0Q4"/>
<evidence type="ECO:0000259" key="1">
    <source>
        <dbReference type="Pfam" id="PF01883"/>
    </source>
</evidence>
<dbReference type="Gene3D" id="3.30.300.130">
    <property type="entry name" value="Fe-S cluster assembly (FSCA)"/>
    <property type="match status" value="1"/>
</dbReference>
<keyword evidence="3" id="KW-1185">Reference proteome</keyword>
<gene>
    <name evidence="2" type="ORF">CAL65_03730</name>
</gene>
<name>A0A3E0X0Q4_9GAMM</name>
<dbReference type="InterPro" id="IPR014291">
    <property type="entry name" value="SUF_FeS_clus_asmbl-assoc"/>
</dbReference>
<dbReference type="OrthoDB" id="9805360at2"/>